<evidence type="ECO:0000256" key="10">
    <source>
        <dbReference type="ARBA" id="ARBA00023014"/>
    </source>
</evidence>
<keyword evidence="3" id="KW-0963">Cytoplasm</keyword>
<dbReference type="CDD" id="cd10536">
    <property type="entry name" value="SET_SMYD4"/>
    <property type="match status" value="1"/>
</dbReference>
<dbReference type="GO" id="GO:0005737">
    <property type="term" value="C:cytoplasm"/>
    <property type="evidence" value="ECO:0007669"/>
    <property type="project" value="UniProtKB-SubCell"/>
</dbReference>
<dbReference type="Pfam" id="PF00111">
    <property type="entry name" value="Fer2"/>
    <property type="match status" value="1"/>
</dbReference>
<dbReference type="OrthoDB" id="62495at2759"/>
<dbReference type="Proteomes" id="UP000278807">
    <property type="component" value="Unassembled WGS sequence"/>
</dbReference>
<evidence type="ECO:0000256" key="5">
    <source>
        <dbReference type="ARBA" id="ARBA00022679"/>
    </source>
</evidence>
<dbReference type="PROSITE" id="PS50280">
    <property type="entry name" value="SET"/>
    <property type="match status" value="1"/>
</dbReference>
<feature type="domain" description="SET" evidence="14">
    <location>
        <begin position="340"/>
        <end position="610"/>
    </location>
</feature>
<evidence type="ECO:0000256" key="4">
    <source>
        <dbReference type="ARBA" id="ARBA00022603"/>
    </source>
</evidence>
<dbReference type="PANTHER" id="PTHR46165">
    <property type="entry name" value="SET AND MYND DOMAIN-CONTAINING PROTEIN 4"/>
    <property type="match status" value="1"/>
</dbReference>
<comment type="cofactor">
    <cofactor evidence="12">
        <name>[2Fe-2S] cluster</name>
        <dbReference type="ChEBI" id="CHEBI:190135"/>
    </cofactor>
</comment>
<dbReference type="GO" id="GO:0051537">
    <property type="term" value="F:2 iron, 2 sulfur cluster binding"/>
    <property type="evidence" value="ECO:0007669"/>
    <property type="project" value="UniProtKB-KW"/>
</dbReference>
<dbReference type="InterPro" id="IPR001214">
    <property type="entry name" value="SET_dom"/>
</dbReference>
<dbReference type="GO" id="GO:0046872">
    <property type="term" value="F:metal ion binding"/>
    <property type="evidence" value="ECO:0007669"/>
    <property type="project" value="UniProtKB-KW"/>
</dbReference>
<dbReference type="InterPro" id="IPR001041">
    <property type="entry name" value="2Fe-2S_ferredoxin-type"/>
</dbReference>
<keyword evidence="17" id="KW-1185">Reference proteome</keyword>
<dbReference type="Gene3D" id="1.25.40.10">
    <property type="entry name" value="Tetratricopeptide repeat domain"/>
    <property type="match status" value="2"/>
</dbReference>
<dbReference type="PRINTS" id="PR00355">
    <property type="entry name" value="ADRENODOXIN"/>
</dbReference>
<dbReference type="GO" id="GO:0032259">
    <property type="term" value="P:methylation"/>
    <property type="evidence" value="ECO:0007669"/>
    <property type="project" value="UniProtKB-KW"/>
</dbReference>
<dbReference type="InterPro" id="IPR046341">
    <property type="entry name" value="SET_dom_sf"/>
</dbReference>
<keyword evidence="7" id="KW-0001">2Fe-2S</keyword>
<dbReference type="GO" id="GO:0008168">
    <property type="term" value="F:methyltransferase activity"/>
    <property type="evidence" value="ECO:0007669"/>
    <property type="project" value="UniProtKB-KW"/>
</dbReference>
<keyword evidence="9" id="KW-0408">Iron</keyword>
<dbReference type="InterPro" id="IPR052097">
    <property type="entry name" value="SET-MYND_domain_protein"/>
</dbReference>
<dbReference type="GO" id="GO:0005634">
    <property type="term" value="C:nucleus"/>
    <property type="evidence" value="ECO:0007669"/>
    <property type="project" value="UniProtKB-SubCell"/>
</dbReference>
<evidence type="ECO:0000256" key="8">
    <source>
        <dbReference type="ARBA" id="ARBA00022723"/>
    </source>
</evidence>
<evidence type="ECO:0000256" key="13">
    <source>
        <dbReference type="ARBA" id="ARBA00048985"/>
    </source>
</evidence>
<dbReference type="STRING" id="102285.A0A0R3TQT6"/>
<name>A0A0R3TQT6_RODNA</name>
<dbReference type="PROSITE" id="PS51085">
    <property type="entry name" value="2FE2S_FER_2"/>
    <property type="match status" value="1"/>
</dbReference>
<protein>
    <submittedName>
        <fullName evidence="18">SET domain-containing protein</fullName>
    </submittedName>
</protein>
<dbReference type="InterPro" id="IPR044421">
    <property type="entry name" value="SMYD4_SET"/>
</dbReference>
<dbReference type="SUPFAM" id="SSF54292">
    <property type="entry name" value="2Fe-2S ferredoxin-like"/>
    <property type="match status" value="1"/>
</dbReference>
<dbReference type="GO" id="GO:0042826">
    <property type="term" value="F:histone deacetylase binding"/>
    <property type="evidence" value="ECO:0007669"/>
    <property type="project" value="TreeGrafter"/>
</dbReference>
<dbReference type="PROSITE" id="PS00814">
    <property type="entry name" value="ADX"/>
    <property type="match status" value="1"/>
</dbReference>
<evidence type="ECO:0000256" key="9">
    <source>
        <dbReference type="ARBA" id="ARBA00023004"/>
    </source>
</evidence>
<reference evidence="16 17" key="2">
    <citation type="submission" date="2018-11" db="EMBL/GenBank/DDBJ databases">
        <authorList>
            <consortium name="Pathogen Informatics"/>
        </authorList>
    </citation>
    <scope>NUCLEOTIDE SEQUENCE [LARGE SCALE GENOMIC DNA]</scope>
</reference>
<dbReference type="InterPro" id="IPR001055">
    <property type="entry name" value="Adrenodoxin-like"/>
</dbReference>
<dbReference type="InterPro" id="IPR018298">
    <property type="entry name" value="Adrenodoxin_Fe-S_BS"/>
</dbReference>
<gene>
    <name evidence="16" type="ORF">HNAJ_LOCUS9910</name>
</gene>
<dbReference type="CDD" id="cd00207">
    <property type="entry name" value="fer2"/>
    <property type="match status" value="1"/>
</dbReference>
<keyword evidence="10" id="KW-0411">Iron-sulfur</keyword>
<feature type="domain" description="2Fe-2S ferredoxin-type" evidence="15">
    <location>
        <begin position="20"/>
        <end position="124"/>
    </location>
</feature>
<evidence type="ECO:0000256" key="6">
    <source>
        <dbReference type="ARBA" id="ARBA00022691"/>
    </source>
</evidence>
<dbReference type="InterPro" id="IPR012675">
    <property type="entry name" value="Beta-grasp_dom_sf"/>
</dbReference>
<evidence type="ECO:0000313" key="18">
    <source>
        <dbReference type="WBParaSite" id="HNAJ_0000991501-mRNA-1"/>
    </source>
</evidence>
<keyword evidence="8" id="KW-0479">Metal-binding</keyword>
<dbReference type="Gene3D" id="2.170.270.10">
    <property type="entry name" value="SET domain"/>
    <property type="match status" value="1"/>
</dbReference>
<evidence type="ECO:0000256" key="11">
    <source>
        <dbReference type="ARBA" id="ARBA00023242"/>
    </source>
</evidence>
<keyword evidence="11" id="KW-0539">Nucleus</keyword>
<dbReference type="PANTHER" id="PTHR46165:SF2">
    <property type="entry name" value="SET AND MYND DOMAIN-CONTAINING PROTEIN 4"/>
    <property type="match status" value="1"/>
</dbReference>
<dbReference type="AlphaFoldDB" id="A0A0R3TQT6"/>
<dbReference type="Gene3D" id="3.10.20.30">
    <property type="match status" value="1"/>
</dbReference>
<evidence type="ECO:0000256" key="1">
    <source>
        <dbReference type="ARBA" id="ARBA00004123"/>
    </source>
</evidence>
<keyword evidence="6" id="KW-0949">S-adenosyl-L-methionine</keyword>
<organism evidence="18">
    <name type="scientific">Rodentolepis nana</name>
    <name type="common">Dwarf tapeworm</name>
    <name type="synonym">Hymenolepis nana</name>
    <dbReference type="NCBI Taxonomy" id="102285"/>
    <lineage>
        <taxon>Eukaryota</taxon>
        <taxon>Metazoa</taxon>
        <taxon>Spiralia</taxon>
        <taxon>Lophotrochozoa</taxon>
        <taxon>Platyhelminthes</taxon>
        <taxon>Cestoda</taxon>
        <taxon>Eucestoda</taxon>
        <taxon>Cyclophyllidea</taxon>
        <taxon>Hymenolepididae</taxon>
        <taxon>Rodentolepis</taxon>
    </lineage>
</organism>
<evidence type="ECO:0000313" key="16">
    <source>
        <dbReference type="EMBL" id="VDO06724.1"/>
    </source>
</evidence>
<evidence type="ECO:0000256" key="12">
    <source>
        <dbReference type="ARBA" id="ARBA00034078"/>
    </source>
</evidence>
<sequence length="800" mass="90841">RRLSGDYEFKDPKSPEEIIVSVTVYFKDKDGGVKKVAGKVGDNLMYLAHRYRVDIEGACEASCACSTCHVFVKDEFFDKLPDAADEENDMLDQAPFLKPNSRLACQIILAKELDGIELMLSNQTDDRYKACRIWEQILTTESDFIQSSGDHLELFKSAKSPSVYYSRILNYTKCGNTSQSLNNLHKLISDLHNEAVYCKSSQKAGALREEGNAYFRLGESYRKGLLVAPQKSKEFALLHGNLSAALLHQSKWAACVWHTCLALKYLKENDAPINRRLNLRLGEALEKLHKRDLIGLNNCYEWISHCRNEEFEDNEQEERYGVVNVPKPKYGRGDPKAFSSQLIVKESPEKGRYVISKGNFTAGDVLASEPAGGWHGGDFTDSEISREELAVSSCILLPFQRHNRCFACHNHLESIGYICLDCNDAAFCGPPSICFSKHFKGDHFEIPQWHRDECRFIFLLNSIGLGHLCYRLGTLRGRKILRTDGDVSIDNLVDNFQFFPSNFEYALTGWLCGLLMEKMGLPNAGEWCFGMLRRLQCNAHALTEVSVESSEGGDLSGIVQERIGGGLFPAVSLINHACEPNITYQFLNGFIVIRCIKDLKPGDEILACYGPHYLRHPDSELRRKALNEQYFFNCNCRHCCREENKPVEMSSETTEEWNKLVDQVRDENTLISKYKPLFGRLKTLSSMKSFGNFQPSYGEIADEIAQRLLNQTLATASFRESREIVIYLVNESTEYVRKRFGVNSTEYAWELVKMLSVDKAFGLASKAEAKASVRRIITIHYGQREAKKILSCEKLRDIFE</sequence>
<dbReference type="SUPFAM" id="SSF82199">
    <property type="entry name" value="SET domain"/>
    <property type="match status" value="1"/>
</dbReference>
<evidence type="ECO:0000313" key="17">
    <source>
        <dbReference type="Proteomes" id="UP000278807"/>
    </source>
</evidence>
<keyword evidence="5" id="KW-0808">Transferase</keyword>
<dbReference type="InterPro" id="IPR011990">
    <property type="entry name" value="TPR-like_helical_dom_sf"/>
</dbReference>
<comment type="subcellular location">
    <subcellularLocation>
        <location evidence="2">Cytoplasm</location>
    </subcellularLocation>
    <subcellularLocation>
        <location evidence="1">Nucleus</location>
    </subcellularLocation>
</comment>
<evidence type="ECO:0000259" key="15">
    <source>
        <dbReference type="PROSITE" id="PS51085"/>
    </source>
</evidence>
<dbReference type="Pfam" id="PF00856">
    <property type="entry name" value="SET"/>
    <property type="match status" value="1"/>
</dbReference>
<accession>A0A0R3TQT6</accession>
<comment type="catalytic activity">
    <reaction evidence="13">
        <text>L-lysyl-[protein] + S-adenosyl-L-methionine = N(6)-methyl-L-lysyl-[protein] + S-adenosyl-L-homocysteine + H(+)</text>
        <dbReference type="Rhea" id="RHEA:51736"/>
        <dbReference type="Rhea" id="RHEA-COMP:9752"/>
        <dbReference type="Rhea" id="RHEA-COMP:13053"/>
        <dbReference type="ChEBI" id="CHEBI:15378"/>
        <dbReference type="ChEBI" id="CHEBI:29969"/>
        <dbReference type="ChEBI" id="CHEBI:57856"/>
        <dbReference type="ChEBI" id="CHEBI:59789"/>
        <dbReference type="ChEBI" id="CHEBI:61929"/>
    </reaction>
</comment>
<dbReference type="WBParaSite" id="HNAJ_0000991501-mRNA-1">
    <property type="protein sequence ID" value="HNAJ_0000991501-mRNA-1"/>
    <property type="gene ID" value="HNAJ_0000991501"/>
</dbReference>
<dbReference type="EMBL" id="UZAE01012797">
    <property type="protein sequence ID" value="VDO06724.1"/>
    <property type="molecule type" value="Genomic_DNA"/>
</dbReference>
<evidence type="ECO:0000256" key="7">
    <source>
        <dbReference type="ARBA" id="ARBA00022714"/>
    </source>
</evidence>
<keyword evidence="4" id="KW-0489">Methyltransferase</keyword>
<evidence type="ECO:0000256" key="2">
    <source>
        <dbReference type="ARBA" id="ARBA00004496"/>
    </source>
</evidence>
<proteinExistence type="predicted"/>
<dbReference type="GO" id="GO:0140647">
    <property type="term" value="P:P450-containing electron transport chain"/>
    <property type="evidence" value="ECO:0007669"/>
    <property type="project" value="InterPro"/>
</dbReference>
<evidence type="ECO:0000256" key="3">
    <source>
        <dbReference type="ARBA" id="ARBA00022490"/>
    </source>
</evidence>
<reference evidence="18" key="1">
    <citation type="submission" date="2017-02" db="UniProtKB">
        <authorList>
            <consortium name="WormBaseParasite"/>
        </authorList>
    </citation>
    <scope>IDENTIFICATION</scope>
</reference>
<dbReference type="InterPro" id="IPR036010">
    <property type="entry name" value="2Fe-2S_ferredoxin-like_sf"/>
</dbReference>
<evidence type="ECO:0000259" key="14">
    <source>
        <dbReference type="PROSITE" id="PS50280"/>
    </source>
</evidence>